<evidence type="ECO:0000256" key="4">
    <source>
        <dbReference type="ARBA" id="ARBA00022827"/>
    </source>
</evidence>
<evidence type="ECO:0000256" key="5">
    <source>
        <dbReference type="ARBA" id="ARBA00023002"/>
    </source>
</evidence>
<dbReference type="AlphaFoldDB" id="A0A1Y2LSF1"/>
<dbReference type="Gene3D" id="3.50.50.60">
    <property type="entry name" value="FAD/NAD(P)-binding domain"/>
    <property type="match status" value="1"/>
</dbReference>
<dbReference type="GO" id="GO:0016614">
    <property type="term" value="F:oxidoreductase activity, acting on CH-OH group of donors"/>
    <property type="evidence" value="ECO:0007669"/>
    <property type="project" value="InterPro"/>
</dbReference>
<dbReference type="InterPro" id="IPR027424">
    <property type="entry name" value="Glucose_Oxidase_domain_2"/>
</dbReference>
<feature type="domain" description="Glucose-methanol-choline oxidoreductase N-terminal" evidence="9">
    <location>
        <begin position="110"/>
        <end position="133"/>
    </location>
</feature>
<dbReference type="SUPFAM" id="SSF51905">
    <property type="entry name" value="FAD/NAD(P)-binding domain"/>
    <property type="match status" value="1"/>
</dbReference>
<evidence type="ECO:0000313" key="12">
    <source>
        <dbReference type="Proteomes" id="UP000193240"/>
    </source>
</evidence>
<organism evidence="11 12">
    <name type="scientific">Epicoccum nigrum</name>
    <name type="common">Soil fungus</name>
    <name type="synonym">Epicoccum purpurascens</name>
    <dbReference type="NCBI Taxonomy" id="105696"/>
    <lineage>
        <taxon>Eukaryota</taxon>
        <taxon>Fungi</taxon>
        <taxon>Dikarya</taxon>
        <taxon>Ascomycota</taxon>
        <taxon>Pezizomycotina</taxon>
        <taxon>Dothideomycetes</taxon>
        <taxon>Pleosporomycetidae</taxon>
        <taxon>Pleosporales</taxon>
        <taxon>Pleosporineae</taxon>
        <taxon>Didymellaceae</taxon>
        <taxon>Epicoccum</taxon>
    </lineage>
</organism>
<dbReference type="PIRSF" id="PIRSF000137">
    <property type="entry name" value="Alcohol_oxidase"/>
    <property type="match status" value="1"/>
</dbReference>
<dbReference type="Gene3D" id="4.10.450.10">
    <property type="entry name" value="Glucose Oxidase, domain 2"/>
    <property type="match status" value="1"/>
</dbReference>
<keyword evidence="4 7" id="KW-0274">FAD</keyword>
<evidence type="ECO:0000259" key="9">
    <source>
        <dbReference type="PROSITE" id="PS00623"/>
    </source>
</evidence>
<comment type="similarity">
    <text evidence="2 7">Belongs to the GMC oxidoreductase family.</text>
</comment>
<evidence type="ECO:0000259" key="10">
    <source>
        <dbReference type="PROSITE" id="PS00624"/>
    </source>
</evidence>
<sequence length="604" mass="65060">MILNPLLLLAAAQAVLSTCDTGTKFDYDYVIIGGGPAGLLVANRLSEDGKTTVAVIEAGNTAFSNPNVTHVPKSILEYGLGFGTSVEWGYTTEPQKYAVNGNITLPYWAGKGVGGSTLINGMTYVRAEKSQIDAWKSLGNEGWDWDSLAKYYIEQESFSKPSKLQETNGATFDENAHGFEGELDVAFTPYLTGQGAFGILRDAHQARGYKWNKDVNTGSMPGFDTWPMTLNSSTITREDAGRAFYYSIKDRPNLHIFLNTTASRILWKDHRGRMDKTASGVQVVRSDGTIRTVEATKEVIVAAGSIRSPALLELSGIGNPSILRPLGIDTIVSLPSVGMLHDQPANGIIYSSPTNWTGYSTFASFLTASDLFKTSLPSITASIMANLSSYAHTILADSAPNSTTLAIQERLLRHQLDLIFTANSTVPLAEILWVPVGNNIVAQFWNLLPFSTGAIHINSTNPLSHPKINPNFLQLPIDEIVLAATAVRIRELFAMPPLAEHVGEEVTPGLSVVPANASYVAQGAWAKWIRGTFNGNSHPVTTCGMLSRELGGVVDHKGKVYGTQNVRVVDASIFPTQISGHLSASVYAVAGKIADAIVRNKATV</sequence>
<dbReference type="InParanoid" id="A0A1Y2LSF1"/>
<keyword evidence="12" id="KW-1185">Reference proteome</keyword>
<accession>A0A1Y2LSF1</accession>
<dbReference type="InterPro" id="IPR012132">
    <property type="entry name" value="GMC_OxRdtase"/>
</dbReference>
<dbReference type="SUPFAM" id="SSF54373">
    <property type="entry name" value="FAD-linked reductases, C-terminal domain"/>
    <property type="match status" value="1"/>
</dbReference>
<dbReference type="Proteomes" id="UP000193240">
    <property type="component" value="Unassembled WGS sequence"/>
</dbReference>
<evidence type="ECO:0000313" key="11">
    <source>
        <dbReference type="EMBL" id="OSS46804.1"/>
    </source>
</evidence>
<dbReference type="InterPro" id="IPR000172">
    <property type="entry name" value="GMC_OxRdtase_N"/>
</dbReference>
<dbReference type="PROSITE" id="PS00623">
    <property type="entry name" value="GMC_OXRED_1"/>
    <property type="match status" value="1"/>
</dbReference>
<evidence type="ECO:0000256" key="6">
    <source>
        <dbReference type="PIRSR" id="PIRSR000137-1"/>
    </source>
</evidence>
<feature type="active site" description="Proton acceptor" evidence="6">
    <location>
        <position position="581"/>
    </location>
</feature>
<dbReference type="PROSITE" id="PS00624">
    <property type="entry name" value="GMC_OXRED_2"/>
    <property type="match status" value="1"/>
</dbReference>
<feature type="domain" description="Glucose-methanol-choline oxidoreductase N-terminal" evidence="10">
    <location>
        <begin position="304"/>
        <end position="318"/>
    </location>
</feature>
<keyword evidence="3 7" id="KW-0285">Flavoprotein</keyword>
<comment type="cofactor">
    <cofactor evidence="1">
        <name>FAD</name>
        <dbReference type="ChEBI" id="CHEBI:57692"/>
    </cofactor>
</comment>
<dbReference type="PANTHER" id="PTHR11552:SF201">
    <property type="entry name" value="GLUCOSE-METHANOL-CHOLINE OXIDOREDUCTASE N-TERMINAL DOMAIN-CONTAINING PROTEIN"/>
    <property type="match status" value="1"/>
</dbReference>
<keyword evidence="8" id="KW-0732">Signal</keyword>
<evidence type="ECO:0000256" key="2">
    <source>
        <dbReference type="ARBA" id="ARBA00010790"/>
    </source>
</evidence>
<evidence type="ECO:0000256" key="8">
    <source>
        <dbReference type="SAM" id="SignalP"/>
    </source>
</evidence>
<feature type="signal peptide" evidence="8">
    <location>
        <begin position="1"/>
        <end position="17"/>
    </location>
</feature>
<dbReference type="Gene3D" id="3.30.560.10">
    <property type="entry name" value="Glucose Oxidase, domain 3"/>
    <property type="match status" value="1"/>
</dbReference>
<dbReference type="InterPro" id="IPR007867">
    <property type="entry name" value="GMC_OxRtase_C"/>
</dbReference>
<keyword evidence="5" id="KW-0560">Oxidoreductase</keyword>
<reference evidence="11 12" key="1">
    <citation type="journal article" date="2017" name="Genome Announc.">
        <title>Genome sequence of the saprophytic ascomycete Epicoccum nigrum ICMP 19927 strain isolated from New Zealand.</title>
        <authorList>
            <person name="Fokin M."/>
            <person name="Fleetwood D."/>
            <person name="Weir B.S."/>
            <person name="Villas-Boas S.G."/>
        </authorList>
    </citation>
    <scope>NUCLEOTIDE SEQUENCE [LARGE SCALE GENOMIC DNA]</scope>
    <source>
        <strain evidence="11 12">ICMP 19927</strain>
    </source>
</reference>
<dbReference type="EMBL" id="KZ107850">
    <property type="protein sequence ID" value="OSS46804.1"/>
    <property type="molecule type" value="Genomic_DNA"/>
</dbReference>
<dbReference type="GO" id="GO:0050660">
    <property type="term" value="F:flavin adenine dinucleotide binding"/>
    <property type="evidence" value="ECO:0007669"/>
    <property type="project" value="InterPro"/>
</dbReference>
<dbReference type="STRING" id="105696.A0A1Y2LSF1"/>
<dbReference type="Pfam" id="PF00732">
    <property type="entry name" value="GMC_oxred_N"/>
    <property type="match status" value="1"/>
</dbReference>
<evidence type="ECO:0000256" key="3">
    <source>
        <dbReference type="ARBA" id="ARBA00022630"/>
    </source>
</evidence>
<dbReference type="PANTHER" id="PTHR11552">
    <property type="entry name" value="GLUCOSE-METHANOL-CHOLINE GMC OXIDOREDUCTASE"/>
    <property type="match status" value="1"/>
</dbReference>
<feature type="active site" description="Proton donor" evidence="6">
    <location>
        <position position="538"/>
    </location>
</feature>
<name>A0A1Y2LSF1_EPING</name>
<evidence type="ECO:0000256" key="1">
    <source>
        <dbReference type="ARBA" id="ARBA00001974"/>
    </source>
</evidence>
<protein>
    <recommendedName>
        <fullName evidence="9 10">Glucose-methanol-choline oxidoreductase N-terminal domain-containing protein</fullName>
    </recommendedName>
</protein>
<dbReference type="Pfam" id="PF05199">
    <property type="entry name" value="GMC_oxred_C"/>
    <property type="match status" value="1"/>
</dbReference>
<dbReference type="OMA" id="FNTWPMT"/>
<gene>
    <name evidence="11" type="ORF">B5807_08917</name>
</gene>
<evidence type="ECO:0000256" key="7">
    <source>
        <dbReference type="RuleBase" id="RU003968"/>
    </source>
</evidence>
<dbReference type="InterPro" id="IPR036188">
    <property type="entry name" value="FAD/NAD-bd_sf"/>
</dbReference>
<proteinExistence type="inferred from homology"/>
<feature type="chain" id="PRO_5012779345" description="Glucose-methanol-choline oxidoreductase N-terminal domain-containing protein" evidence="8">
    <location>
        <begin position="18"/>
        <end position="604"/>
    </location>
</feature>